<dbReference type="Pfam" id="PF00015">
    <property type="entry name" value="MCPsignal"/>
    <property type="match status" value="1"/>
</dbReference>
<proteinExistence type="inferred from homology"/>
<dbReference type="SUPFAM" id="SSF58104">
    <property type="entry name" value="Methyl-accepting chemotaxis protein (MCP) signaling domain"/>
    <property type="match status" value="1"/>
</dbReference>
<evidence type="ECO:0000259" key="6">
    <source>
        <dbReference type="PROSITE" id="PS50885"/>
    </source>
</evidence>
<feature type="transmembrane region" description="Helical" evidence="4">
    <location>
        <begin position="15"/>
        <end position="37"/>
    </location>
</feature>
<dbReference type="PANTHER" id="PTHR32089">
    <property type="entry name" value="METHYL-ACCEPTING CHEMOTAXIS PROTEIN MCPB"/>
    <property type="match status" value="1"/>
</dbReference>
<feature type="domain" description="HAMP" evidence="6">
    <location>
        <begin position="384"/>
        <end position="406"/>
    </location>
</feature>
<evidence type="ECO:0000313" key="8">
    <source>
        <dbReference type="Proteomes" id="UP000018227"/>
    </source>
</evidence>
<keyword evidence="8" id="KW-1185">Reference proteome</keyword>
<dbReference type="CDD" id="cd12913">
    <property type="entry name" value="PDC1_MCP_like"/>
    <property type="match status" value="1"/>
</dbReference>
<dbReference type="STRING" id="592026.GCWU0000282_000762"/>
<dbReference type="RefSeq" id="WP_023353650.1">
    <property type="nucleotide sequence ID" value="NZ_KI535366.1"/>
</dbReference>
<evidence type="ECO:0000256" key="2">
    <source>
        <dbReference type="ARBA" id="ARBA00029447"/>
    </source>
</evidence>
<comment type="similarity">
    <text evidence="2">Belongs to the methyl-accepting chemotaxis (MCP) protein family.</text>
</comment>
<feature type="transmembrane region" description="Helical" evidence="4">
    <location>
        <begin position="323"/>
        <end position="346"/>
    </location>
</feature>
<dbReference type="AlphaFoldDB" id="V2Y7G7"/>
<sequence length="711" mass="77244">MEINKDVKKTGSAKLMHSIGFKVGIIISVLLLLILGIKATSDIIYSYTTTTKSNEENKLEETRRLAKSLEVRFAAAYQTGCDMQAVLQSMMDNQTSYGRSRDTVIGNMKQMYKTNNYLYGIGVYFEPNAFDGKDSFKDPGRFTAYVYGDKGNMSLDLVNDTNKEWYNRTLAEGKTIFLEPYHDSVTNQLATTFAYPVMNEGKTVGVVIIDVALDDIQSELEGLEGNNSEDYKILVTDKGLLVADSANKELMMKNVSEGMADISQYLSTAQSSQESIFKVNDISTGKNTKVVLVPVNTIGTSTKWAFASVTAVSYANRDANRNMIINIVISLFTTILIGALVFILLIKKVVTPLALVEKIIVKMSDYDLELADERKECEKFTSEKGEIGNIIRSLNKMVDNLVAIVQSINTNAQNTAATAEELTATAQSTSDMAGEVGNAVNSIAEGATSQAQDAQSAVVSAEESGQLLSEILTTLSELSDSMDFIKDKKDEGDESLKHLVEAAGLNNKAAVEVHEIIVKTNESAERISAAREMIQSISDQTNLLALNAAIEAARAGEQGKGFAVVAEEIRKLAEQSAGFTEDIRKDIDILKTDVEKAVNTMNGVAGLMDTQNERMAETGDKFTQISEAIEKSQAIVKNLNKSSKEIEEKNDTIVKAIGNLSSVAADNAATTEEAAAAVATQVQSMEEISGASENLAHVAVELQEEVAKFRL</sequence>
<dbReference type="InterPro" id="IPR029151">
    <property type="entry name" value="Sensor-like_sf"/>
</dbReference>
<keyword evidence="4" id="KW-0812">Transmembrane</keyword>
<organism evidence="7 8">
    <name type="scientific">Catonella morbi ATCC 51271</name>
    <dbReference type="NCBI Taxonomy" id="592026"/>
    <lineage>
        <taxon>Bacteria</taxon>
        <taxon>Bacillati</taxon>
        <taxon>Bacillota</taxon>
        <taxon>Clostridia</taxon>
        <taxon>Lachnospirales</taxon>
        <taxon>Lachnospiraceae</taxon>
        <taxon>Catonella</taxon>
    </lineage>
</organism>
<dbReference type="Gene3D" id="3.30.450.20">
    <property type="entry name" value="PAS domain"/>
    <property type="match status" value="2"/>
</dbReference>
<dbReference type="Gene3D" id="1.10.287.950">
    <property type="entry name" value="Methyl-accepting chemotaxis protein"/>
    <property type="match status" value="1"/>
</dbReference>
<dbReference type="Proteomes" id="UP000018227">
    <property type="component" value="Unassembled WGS sequence"/>
</dbReference>
<protein>
    <submittedName>
        <fullName evidence="7">Methyl-accepting chemotaxis protein signaling domain protein</fullName>
    </submittedName>
</protein>
<dbReference type="EMBL" id="ACIL03000006">
    <property type="protein sequence ID" value="ESL04042.1"/>
    <property type="molecule type" value="Genomic_DNA"/>
</dbReference>
<dbReference type="GO" id="GO:0007165">
    <property type="term" value="P:signal transduction"/>
    <property type="evidence" value="ECO:0007669"/>
    <property type="project" value="UniProtKB-KW"/>
</dbReference>
<comment type="caution">
    <text evidence="7">The sequence shown here is derived from an EMBL/GenBank/DDBJ whole genome shotgun (WGS) entry which is preliminary data.</text>
</comment>
<dbReference type="PROSITE" id="PS50111">
    <property type="entry name" value="CHEMOTAXIS_TRANSDUC_2"/>
    <property type="match status" value="1"/>
</dbReference>
<evidence type="ECO:0000256" key="1">
    <source>
        <dbReference type="ARBA" id="ARBA00023224"/>
    </source>
</evidence>
<dbReference type="Pfam" id="PF22673">
    <property type="entry name" value="MCP-like_PDC_1"/>
    <property type="match status" value="1"/>
</dbReference>
<gene>
    <name evidence="7" type="ORF">GCWU0000282_000762</name>
</gene>
<accession>V2Y7G7</accession>
<dbReference type="eggNOG" id="COG0840">
    <property type="taxonomic scope" value="Bacteria"/>
</dbReference>
<evidence type="ECO:0000259" key="5">
    <source>
        <dbReference type="PROSITE" id="PS50111"/>
    </source>
</evidence>
<dbReference type="PROSITE" id="PS50885">
    <property type="entry name" value="HAMP"/>
    <property type="match status" value="1"/>
</dbReference>
<reference evidence="7 8" key="1">
    <citation type="submission" date="2013-06" db="EMBL/GenBank/DDBJ databases">
        <authorList>
            <person name="Weinstock G."/>
            <person name="Sodergren E."/>
            <person name="Clifton S."/>
            <person name="Fulton L."/>
            <person name="Fulton B."/>
            <person name="Courtney L."/>
            <person name="Fronick C."/>
            <person name="Harrison M."/>
            <person name="Strong C."/>
            <person name="Farmer C."/>
            <person name="Delahaunty K."/>
            <person name="Markovic C."/>
            <person name="Hall O."/>
            <person name="Minx P."/>
            <person name="Tomlinson C."/>
            <person name="Mitreva M."/>
            <person name="Nelson J."/>
            <person name="Hou S."/>
            <person name="Wollam A."/>
            <person name="Pepin K.H."/>
            <person name="Johnson M."/>
            <person name="Bhonagiri V."/>
            <person name="Nash W.E."/>
            <person name="Warren W."/>
            <person name="Chinwalla A."/>
            <person name="Mardis E.R."/>
            <person name="Wilson R.K."/>
        </authorList>
    </citation>
    <scope>NUCLEOTIDE SEQUENCE [LARGE SCALE GENOMIC DNA]</scope>
    <source>
        <strain evidence="7 8">ATCC 51271</strain>
    </source>
</reference>
<dbReference type="OrthoDB" id="9760371at2"/>
<keyword evidence="1 3" id="KW-0807">Transducer</keyword>
<evidence type="ECO:0000256" key="3">
    <source>
        <dbReference type="PROSITE-ProRule" id="PRU00284"/>
    </source>
</evidence>
<dbReference type="GO" id="GO:0016020">
    <property type="term" value="C:membrane"/>
    <property type="evidence" value="ECO:0007669"/>
    <property type="project" value="InterPro"/>
</dbReference>
<dbReference type="InterPro" id="IPR004089">
    <property type="entry name" value="MCPsignal_dom"/>
</dbReference>
<dbReference type="HOGENOM" id="CLU_000445_107_19_9"/>
<name>V2Y7G7_9FIRM</name>
<evidence type="ECO:0000313" key="7">
    <source>
        <dbReference type="EMBL" id="ESL04042.1"/>
    </source>
</evidence>
<feature type="domain" description="Methyl-accepting transducer" evidence="5">
    <location>
        <begin position="425"/>
        <end position="682"/>
    </location>
</feature>
<dbReference type="InterPro" id="IPR003660">
    <property type="entry name" value="HAMP_dom"/>
</dbReference>
<keyword evidence="4" id="KW-1133">Transmembrane helix</keyword>
<dbReference type="SUPFAM" id="SSF103190">
    <property type="entry name" value="Sensory domain-like"/>
    <property type="match status" value="1"/>
</dbReference>
<dbReference type="PANTHER" id="PTHR32089:SF112">
    <property type="entry name" value="LYSOZYME-LIKE PROTEIN-RELATED"/>
    <property type="match status" value="1"/>
</dbReference>
<evidence type="ECO:0000256" key="4">
    <source>
        <dbReference type="SAM" id="Phobius"/>
    </source>
</evidence>
<keyword evidence="4" id="KW-0472">Membrane</keyword>
<dbReference type="SMART" id="SM00283">
    <property type="entry name" value="MA"/>
    <property type="match status" value="1"/>
</dbReference>